<feature type="transmembrane region" description="Helical" evidence="5">
    <location>
        <begin position="7"/>
        <end position="37"/>
    </location>
</feature>
<evidence type="ECO:0000256" key="2">
    <source>
        <dbReference type="ARBA" id="ARBA00022448"/>
    </source>
</evidence>
<dbReference type="InterPro" id="IPR036079">
    <property type="entry name" value="ATPase_csu/dsu_sf"/>
</dbReference>
<gene>
    <name evidence="6" type="ORF">STCU_07808</name>
</gene>
<comment type="caution">
    <text evidence="6">The sequence shown here is derived from an EMBL/GenBank/DDBJ whole genome shotgun (WGS) entry which is preliminary data.</text>
</comment>
<dbReference type="Gene3D" id="1.20.1690.10">
    <property type="entry name" value="V-type ATP synthase subunit C domain"/>
    <property type="match status" value="2"/>
</dbReference>
<keyword evidence="7" id="KW-1185">Reference proteome</keyword>
<dbReference type="Pfam" id="PF01992">
    <property type="entry name" value="vATP-synt_AC39"/>
    <property type="match status" value="1"/>
</dbReference>
<keyword evidence="5" id="KW-0472">Membrane</keyword>
<sequence>MCTHPCLCMCILCFFFNYLCFLLFFPFTIVFFFLFFIRSTTLSLYICKMGRDMMTYNVHEGNLEAMIHGYRDGLLRVDEYNNLCQCDNLSDLKSQLQVTDYGNFLQQEGTLTARIIVDRAQEVLVKQFRELRAWSEPPLCDFLDFISYEYMISNVLKLIVAKRSGRASLELLTKCHPLGTFPELPTLIAAMDVREMFEVVLVDSPVGRFFSAEGGFERDFEEMSVEFIRGILMKNYYEQFYDLCYALGGETRDVMCPLLDAEADRMVLTFTINTLGMREITPADRRKVFPNLGTLVDIHDDIAESENEEQLRDRLRRFQTYFDLLDESRSMETAGKKSLERRFVELSVVLYSDAMTRQFQYGVFYAYVKLKELEINNLQWISDCVVQQVRNRLHEYVNIVIAQ</sequence>
<evidence type="ECO:0000256" key="5">
    <source>
        <dbReference type="SAM" id="Phobius"/>
    </source>
</evidence>
<dbReference type="FunFam" id="1.20.1690.10:FF:000001">
    <property type="entry name" value="V-type proton ATPase subunit"/>
    <property type="match status" value="1"/>
</dbReference>
<dbReference type="PANTHER" id="PTHR11028">
    <property type="entry name" value="VACUOLAR ATP SYNTHASE SUBUNIT AC39"/>
    <property type="match status" value="1"/>
</dbReference>
<evidence type="ECO:0000256" key="3">
    <source>
        <dbReference type="ARBA" id="ARBA00022781"/>
    </source>
</evidence>
<evidence type="ECO:0000256" key="4">
    <source>
        <dbReference type="ARBA" id="ARBA00023065"/>
    </source>
</evidence>
<name>S9VJ52_9TRYP</name>
<evidence type="ECO:0000256" key="1">
    <source>
        <dbReference type="ARBA" id="ARBA00006709"/>
    </source>
</evidence>
<keyword evidence="2" id="KW-0813">Transport</keyword>
<reference evidence="6 7" key="1">
    <citation type="journal article" date="2013" name="PLoS ONE">
        <title>Predicting the Proteins of Angomonas deanei, Strigomonas culicis and Their Respective Endosymbionts Reveals New Aspects of the Trypanosomatidae Family.</title>
        <authorList>
            <person name="Motta M.C."/>
            <person name="Martins A.C."/>
            <person name="de Souza S.S."/>
            <person name="Catta-Preta C.M."/>
            <person name="Silva R."/>
            <person name="Klein C.C."/>
            <person name="de Almeida L.G."/>
            <person name="de Lima Cunha O."/>
            <person name="Ciapina L.P."/>
            <person name="Brocchi M."/>
            <person name="Colabardini A.C."/>
            <person name="de Araujo Lima B."/>
            <person name="Machado C.R."/>
            <person name="de Almeida Soares C.M."/>
            <person name="Probst C.M."/>
            <person name="de Menezes C.B."/>
            <person name="Thompson C.E."/>
            <person name="Bartholomeu D.C."/>
            <person name="Gradia D.F."/>
            <person name="Pavoni D.P."/>
            <person name="Grisard E.C."/>
            <person name="Fantinatti-Garboggini F."/>
            <person name="Marchini F.K."/>
            <person name="Rodrigues-Luiz G.F."/>
            <person name="Wagner G."/>
            <person name="Goldman G.H."/>
            <person name="Fietto J.L."/>
            <person name="Elias M.C."/>
            <person name="Goldman M.H."/>
            <person name="Sagot M.F."/>
            <person name="Pereira M."/>
            <person name="Stoco P.H."/>
            <person name="de Mendonca-Neto R.P."/>
            <person name="Teixeira S.M."/>
            <person name="Maciel T.E."/>
            <person name="de Oliveira Mendes T.A."/>
            <person name="Urmenyi T.P."/>
            <person name="de Souza W."/>
            <person name="Schenkman S."/>
            <person name="de Vasconcelos A.T."/>
        </authorList>
    </citation>
    <scope>NUCLEOTIDE SEQUENCE [LARGE SCALE GENOMIC DNA]</scope>
</reference>
<dbReference type="PIRSF" id="PIRSF018497">
    <property type="entry name" value="V-ATP_synth_D"/>
    <property type="match status" value="1"/>
</dbReference>
<dbReference type="Gene3D" id="1.10.132.50">
    <property type="entry name" value="ATP synthase (C/AC39) subunit, domain 3"/>
    <property type="match status" value="1"/>
</dbReference>
<proteinExistence type="inferred from homology"/>
<evidence type="ECO:0000313" key="7">
    <source>
        <dbReference type="Proteomes" id="UP000015354"/>
    </source>
</evidence>
<protein>
    <submittedName>
        <fullName evidence="6">V-type H+-transporting ATPase subunit AC39</fullName>
    </submittedName>
</protein>
<accession>S9VJ52</accession>
<dbReference type="GO" id="GO:0046961">
    <property type="term" value="F:proton-transporting ATPase activity, rotational mechanism"/>
    <property type="evidence" value="ECO:0007669"/>
    <property type="project" value="InterPro"/>
</dbReference>
<dbReference type="Proteomes" id="UP000015354">
    <property type="component" value="Unassembled WGS sequence"/>
</dbReference>
<dbReference type="InterPro" id="IPR044911">
    <property type="entry name" value="V-type_ATPase_csu/dsu_dom_3"/>
</dbReference>
<dbReference type="AlphaFoldDB" id="S9VJ52"/>
<dbReference type="SUPFAM" id="SSF103486">
    <property type="entry name" value="V-type ATP synthase subunit C"/>
    <property type="match status" value="1"/>
</dbReference>
<keyword evidence="3" id="KW-0375">Hydrogen ion transport</keyword>
<dbReference type="InterPro" id="IPR016727">
    <property type="entry name" value="ATPase_V0-cplx_dsu"/>
</dbReference>
<keyword evidence="5" id="KW-0812">Transmembrane</keyword>
<dbReference type="GO" id="GO:0033179">
    <property type="term" value="C:proton-transporting V-type ATPase, V0 domain"/>
    <property type="evidence" value="ECO:0007669"/>
    <property type="project" value="InterPro"/>
</dbReference>
<dbReference type="OrthoDB" id="10250083at2759"/>
<dbReference type="EMBL" id="ATMH01007808">
    <property type="protein sequence ID" value="EPY23235.1"/>
    <property type="molecule type" value="Genomic_DNA"/>
</dbReference>
<evidence type="ECO:0000313" key="6">
    <source>
        <dbReference type="EMBL" id="EPY23235.1"/>
    </source>
</evidence>
<keyword evidence="5" id="KW-1133">Transmembrane helix</keyword>
<organism evidence="6 7">
    <name type="scientific">Strigomonas culicis</name>
    <dbReference type="NCBI Taxonomy" id="28005"/>
    <lineage>
        <taxon>Eukaryota</taxon>
        <taxon>Discoba</taxon>
        <taxon>Euglenozoa</taxon>
        <taxon>Kinetoplastea</taxon>
        <taxon>Metakinetoplastina</taxon>
        <taxon>Trypanosomatida</taxon>
        <taxon>Trypanosomatidae</taxon>
        <taxon>Strigomonadinae</taxon>
        <taxon>Strigomonas</taxon>
    </lineage>
</organism>
<dbReference type="InterPro" id="IPR002843">
    <property type="entry name" value="ATPase_V0-cplx_csu/dsu"/>
</dbReference>
<keyword evidence="4" id="KW-0406">Ion transport</keyword>
<dbReference type="InterPro" id="IPR035067">
    <property type="entry name" value="V-type_ATPase_csu/dsu"/>
</dbReference>
<comment type="similarity">
    <text evidence="1">Belongs to the V-ATPase V0D/AC39 subunit family.</text>
</comment>